<evidence type="ECO:0000256" key="1">
    <source>
        <dbReference type="SAM" id="Phobius"/>
    </source>
</evidence>
<gene>
    <name evidence="2" type="ORF">KS419_14985</name>
</gene>
<feature type="transmembrane region" description="Helical" evidence="1">
    <location>
        <begin position="219"/>
        <end position="237"/>
    </location>
</feature>
<keyword evidence="1" id="KW-0812">Transmembrane</keyword>
<protein>
    <submittedName>
        <fullName evidence="2">DUF5058 family protein</fullName>
    </submittedName>
</protein>
<evidence type="ECO:0000313" key="2">
    <source>
        <dbReference type="EMBL" id="MBU9713034.1"/>
    </source>
</evidence>
<dbReference type="RefSeq" id="WP_217067209.1">
    <property type="nucleotide sequence ID" value="NZ_JAHQCS010000121.1"/>
</dbReference>
<dbReference type="EMBL" id="JAHQCS010000121">
    <property type="protein sequence ID" value="MBU9713034.1"/>
    <property type="molecule type" value="Genomic_DNA"/>
</dbReference>
<feature type="transmembrane region" description="Helical" evidence="1">
    <location>
        <begin position="187"/>
        <end position="207"/>
    </location>
</feature>
<feature type="transmembrane region" description="Helical" evidence="1">
    <location>
        <begin position="120"/>
        <end position="142"/>
    </location>
</feature>
<keyword evidence="3" id="KW-1185">Reference proteome</keyword>
<organism evidence="2 3">
    <name type="scientific">Evansella tamaricis</name>
    <dbReference type="NCBI Taxonomy" id="2069301"/>
    <lineage>
        <taxon>Bacteria</taxon>
        <taxon>Bacillati</taxon>
        <taxon>Bacillota</taxon>
        <taxon>Bacilli</taxon>
        <taxon>Bacillales</taxon>
        <taxon>Bacillaceae</taxon>
        <taxon>Evansella</taxon>
    </lineage>
</organism>
<accession>A0ABS6JIK2</accession>
<feature type="transmembrane region" description="Helical" evidence="1">
    <location>
        <begin position="12"/>
        <end position="35"/>
    </location>
</feature>
<proteinExistence type="predicted"/>
<keyword evidence="1" id="KW-0472">Membrane</keyword>
<name>A0ABS6JIK2_9BACI</name>
<feature type="transmembrane region" description="Helical" evidence="1">
    <location>
        <begin position="56"/>
        <end position="78"/>
    </location>
</feature>
<evidence type="ECO:0000313" key="3">
    <source>
        <dbReference type="Proteomes" id="UP000784880"/>
    </source>
</evidence>
<reference evidence="2 3" key="1">
    <citation type="submission" date="2021-06" db="EMBL/GenBank/DDBJ databases">
        <title>Bacillus sp. RD4P76, an endophyte from a halophyte.</title>
        <authorList>
            <person name="Sun J.-Q."/>
        </authorList>
    </citation>
    <scope>NUCLEOTIDE SEQUENCE [LARGE SCALE GENOMIC DNA]</scope>
    <source>
        <strain evidence="2 3">CGMCC 1.15917</strain>
    </source>
</reference>
<comment type="caution">
    <text evidence="2">The sequence shown here is derived from an EMBL/GenBank/DDBJ whole genome shotgun (WGS) entry which is preliminary data.</text>
</comment>
<sequence>MRDVMEVANSGVIWIFALLIIGLVVTQGLLFIRLASRASSAVGMSPTEVRSALKTGAISAIGPSLAIMVIAISLITFLGDPLTLMRIGIIGSAPIEALGASIGADAYGVELGSSSFSPQALTTVVWTLCLGGATGLFVVATFTKSFGRAEKKITGKSKSGSKMIIAVTTAALIGAFSFFVSGEVVKGHVHTFVAIGAGLSMIIMMRIANEKNITWLKEWSLGLAILAGLLVGYVVTII</sequence>
<keyword evidence="1" id="KW-1133">Transmembrane helix</keyword>
<dbReference type="Proteomes" id="UP000784880">
    <property type="component" value="Unassembled WGS sequence"/>
</dbReference>
<dbReference type="InterPro" id="IPR032479">
    <property type="entry name" value="DUF5058"/>
</dbReference>
<feature type="transmembrane region" description="Helical" evidence="1">
    <location>
        <begin position="163"/>
        <end position="181"/>
    </location>
</feature>
<dbReference type="Pfam" id="PF16481">
    <property type="entry name" value="DUF5058"/>
    <property type="match status" value="1"/>
</dbReference>